<gene>
    <name evidence="2" type="ORF">G6F51_014370</name>
</gene>
<name>A0A9P6XMS4_RHIOR</name>
<dbReference type="AlphaFoldDB" id="A0A9P6XMS4"/>
<proteinExistence type="predicted"/>
<evidence type="ECO:0000256" key="1">
    <source>
        <dbReference type="SAM" id="Phobius"/>
    </source>
</evidence>
<keyword evidence="1" id="KW-0472">Membrane</keyword>
<evidence type="ECO:0000313" key="3">
    <source>
        <dbReference type="Proteomes" id="UP000717996"/>
    </source>
</evidence>
<accession>A0A9P6XMS4</accession>
<dbReference type="EMBL" id="JAANIT010009763">
    <property type="protein sequence ID" value="KAG1525356.1"/>
    <property type="molecule type" value="Genomic_DNA"/>
</dbReference>
<feature type="transmembrane region" description="Helical" evidence="1">
    <location>
        <begin position="34"/>
        <end position="55"/>
    </location>
</feature>
<keyword evidence="1" id="KW-1133">Transmembrane helix</keyword>
<reference evidence="2" key="1">
    <citation type="journal article" date="2020" name="Microb. Genom.">
        <title>Genetic diversity of clinical and environmental Mucorales isolates obtained from an investigation of mucormycosis cases among solid organ transplant recipients.</title>
        <authorList>
            <person name="Nguyen M.H."/>
            <person name="Kaul D."/>
            <person name="Muto C."/>
            <person name="Cheng S.J."/>
            <person name="Richter R.A."/>
            <person name="Bruno V.M."/>
            <person name="Liu G."/>
            <person name="Beyhan S."/>
            <person name="Sundermann A.J."/>
            <person name="Mounaud S."/>
            <person name="Pasculle A.W."/>
            <person name="Nierman W.C."/>
            <person name="Driscoll E."/>
            <person name="Cumbie R."/>
            <person name="Clancy C.J."/>
            <person name="Dupont C.L."/>
        </authorList>
    </citation>
    <scope>NUCLEOTIDE SEQUENCE</scope>
    <source>
        <strain evidence="2">GL16</strain>
    </source>
</reference>
<comment type="caution">
    <text evidence="2">The sequence shown here is derived from an EMBL/GenBank/DDBJ whole genome shotgun (WGS) entry which is preliminary data.</text>
</comment>
<keyword evidence="1" id="KW-0812">Transmembrane</keyword>
<protein>
    <submittedName>
        <fullName evidence="2">Uncharacterized protein</fullName>
    </submittedName>
</protein>
<evidence type="ECO:0000313" key="2">
    <source>
        <dbReference type="EMBL" id="KAG1525356.1"/>
    </source>
</evidence>
<organism evidence="2 3">
    <name type="scientific">Rhizopus oryzae</name>
    <name type="common">Mucormycosis agent</name>
    <name type="synonym">Rhizopus arrhizus var. delemar</name>
    <dbReference type="NCBI Taxonomy" id="64495"/>
    <lineage>
        <taxon>Eukaryota</taxon>
        <taxon>Fungi</taxon>
        <taxon>Fungi incertae sedis</taxon>
        <taxon>Mucoromycota</taxon>
        <taxon>Mucoromycotina</taxon>
        <taxon>Mucoromycetes</taxon>
        <taxon>Mucorales</taxon>
        <taxon>Mucorineae</taxon>
        <taxon>Rhizopodaceae</taxon>
        <taxon>Rhizopus</taxon>
    </lineage>
</organism>
<sequence>MRAELGKGEAQALLDGVALLLAEFHGFAPVGKHGLFLLVVIGHVALLIDLVCGGLHDRRGLGLLAGLVFDALTSRGTLRAALPPQLGQCVGIAVACTLGQIGAVLVGRLHPIAGLQGVTLAGNGLA</sequence>
<dbReference type="Proteomes" id="UP000717996">
    <property type="component" value="Unassembled WGS sequence"/>
</dbReference>